<feature type="region of interest" description="Disordered" evidence="1">
    <location>
        <begin position="66"/>
        <end position="201"/>
    </location>
</feature>
<dbReference type="AlphaFoldDB" id="A0A7J6M9F4"/>
<organism evidence="2 3">
    <name type="scientific">Perkinsus olseni</name>
    <name type="common">Perkinsus atlanticus</name>
    <dbReference type="NCBI Taxonomy" id="32597"/>
    <lineage>
        <taxon>Eukaryota</taxon>
        <taxon>Sar</taxon>
        <taxon>Alveolata</taxon>
        <taxon>Perkinsozoa</taxon>
        <taxon>Perkinsea</taxon>
        <taxon>Perkinsida</taxon>
        <taxon>Perkinsidae</taxon>
        <taxon>Perkinsus</taxon>
    </lineage>
</organism>
<protein>
    <submittedName>
        <fullName evidence="2">Uncharacterized protein</fullName>
    </submittedName>
</protein>
<comment type="caution">
    <text evidence="2">The sequence shown here is derived from an EMBL/GenBank/DDBJ whole genome shotgun (WGS) entry which is preliminary data.</text>
</comment>
<accession>A0A7J6M9F4</accession>
<dbReference type="EMBL" id="JABANN010000166">
    <property type="protein sequence ID" value="KAF4668202.1"/>
    <property type="molecule type" value="Genomic_DNA"/>
</dbReference>
<feature type="compositionally biased region" description="Pro residues" evidence="1">
    <location>
        <begin position="74"/>
        <end position="85"/>
    </location>
</feature>
<feature type="compositionally biased region" description="Low complexity" evidence="1">
    <location>
        <begin position="227"/>
        <end position="243"/>
    </location>
</feature>
<feature type="compositionally biased region" description="Polar residues" evidence="1">
    <location>
        <begin position="147"/>
        <end position="160"/>
    </location>
</feature>
<feature type="compositionally biased region" description="Pro residues" evidence="1">
    <location>
        <begin position="94"/>
        <end position="114"/>
    </location>
</feature>
<name>A0A7J6M9F4_PEROL</name>
<evidence type="ECO:0000313" key="3">
    <source>
        <dbReference type="Proteomes" id="UP000572268"/>
    </source>
</evidence>
<evidence type="ECO:0000313" key="2">
    <source>
        <dbReference type="EMBL" id="KAF4668202.1"/>
    </source>
</evidence>
<gene>
    <name evidence="2" type="ORF">FOL46_002109</name>
</gene>
<sequence>MAPPPPPPPPPSSTHFADVRRLVSSGAPPALIVSDPAWMRMLDEIDAGLARRKETIDRVAADLGVMLEDRQKVPVPPAGPPPPGPDDGWWAQGPPMPGYAPPWGGPQGYPPHHAPSPYHMASPPPPMADQGAPVPPPFPTPPPGFNQPYQTNGQQSSGETELQRRKRQALERMATPPAENSVERRPPADSGYGPAPDPSDKEAFEAYRRACWLKYYQHMAALQTPGQPAEQSQLQQKQSSAAAPIPNTDDDEDDDINKELLGNPADRFVPELCCEPHDGGNPQCWDDAGHYTYDKCCRKCWSDPLYRPLRCCEGGLATEGDPRCWFDGRNYFDCCAPDTPGLAAIRRREAGTGGWHWDGDFAWSGDLSFSQGQVSQKYPELWRISVALESTAKACTVGE</sequence>
<evidence type="ECO:0000256" key="1">
    <source>
        <dbReference type="SAM" id="MobiDB-lite"/>
    </source>
</evidence>
<dbReference type="Proteomes" id="UP000572268">
    <property type="component" value="Unassembled WGS sequence"/>
</dbReference>
<proteinExistence type="predicted"/>
<feature type="compositionally biased region" description="Pro residues" evidence="1">
    <location>
        <begin position="122"/>
        <end position="145"/>
    </location>
</feature>
<feature type="region of interest" description="Disordered" evidence="1">
    <location>
        <begin position="224"/>
        <end position="259"/>
    </location>
</feature>
<reference evidence="2 3" key="1">
    <citation type="submission" date="2020-04" db="EMBL/GenBank/DDBJ databases">
        <title>Perkinsus olseni comparative genomics.</title>
        <authorList>
            <person name="Bogema D.R."/>
        </authorList>
    </citation>
    <scope>NUCLEOTIDE SEQUENCE [LARGE SCALE GENOMIC DNA]</scope>
    <source>
        <strain evidence="2">ATCC PRA-31</strain>
    </source>
</reference>